<comment type="caution">
    <text evidence="2">The sequence shown here is derived from an EMBL/GenBank/DDBJ whole genome shotgun (WGS) entry which is preliminary data.</text>
</comment>
<protein>
    <submittedName>
        <fullName evidence="2">Putative damage-inducible protein DinB</fullName>
    </submittedName>
</protein>
<dbReference type="AlphaFoldDB" id="A0A846MMB1"/>
<dbReference type="Pfam" id="PF12867">
    <property type="entry name" value="DinB_2"/>
    <property type="match status" value="1"/>
</dbReference>
<organism evidence="2 3">
    <name type="scientific">Thermonema lapsum</name>
    <dbReference type="NCBI Taxonomy" id="28195"/>
    <lineage>
        <taxon>Bacteria</taxon>
        <taxon>Pseudomonadati</taxon>
        <taxon>Bacteroidota</taxon>
        <taxon>Cytophagia</taxon>
        <taxon>Cytophagales</taxon>
        <taxon>Thermonemataceae</taxon>
        <taxon>Thermonema</taxon>
    </lineage>
</organism>
<evidence type="ECO:0000313" key="3">
    <source>
        <dbReference type="Proteomes" id="UP000537126"/>
    </source>
</evidence>
<proteinExistence type="predicted"/>
<dbReference type="InterPro" id="IPR034660">
    <property type="entry name" value="DinB/YfiT-like"/>
</dbReference>
<dbReference type="EMBL" id="JAASRN010000001">
    <property type="protein sequence ID" value="NIK72609.1"/>
    <property type="molecule type" value="Genomic_DNA"/>
</dbReference>
<accession>A0A846MMB1</accession>
<gene>
    <name evidence="2" type="ORF">FHS56_000095</name>
</gene>
<keyword evidence="3" id="KW-1185">Reference proteome</keyword>
<reference evidence="2 3" key="1">
    <citation type="submission" date="2020-03" db="EMBL/GenBank/DDBJ databases">
        <title>Genomic Encyclopedia of Type Strains, Phase IV (KMG-IV): sequencing the most valuable type-strain genomes for metagenomic binning, comparative biology and taxonomic classification.</title>
        <authorList>
            <person name="Goeker M."/>
        </authorList>
    </citation>
    <scope>NUCLEOTIDE SEQUENCE [LARGE SCALE GENOMIC DNA]</scope>
    <source>
        <strain evidence="2 3">DSM 5718</strain>
    </source>
</reference>
<dbReference type="Proteomes" id="UP000537126">
    <property type="component" value="Unassembled WGS sequence"/>
</dbReference>
<dbReference type="InterPro" id="IPR024775">
    <property type="entry name" value="DinB-like"/>
</dbReference>
<evidence type="ECO:0000259" key="1">
    <source>
        <dbReference type="Pfam" id="PF12867"/>
    </source>
</evidence>
<name>A0A846MMB1_9BACT</name>
<feature type="domain" description="DinB-like" evidence="1">
    <location>
        <begin position="34"/>
        <end position="168"/>
    </location>
</feature>
<dbReference type="RefSeq" id="WP_166917929.1">
    <property type="nucleotide sequence ID" value="NZ_JAASRN010000001.1"/>
</dbReference>
<dbReference type="SUPFAM" id="SSF109854">
    <property type="entry name" value="DinB/YfiT-like putative metalloenzymes"/>
    <property type="match status" value="1"/>
</dbReference>
<evidence type="ECO:0000313" key="2">
    <source>
        <dbReference type="EMBL" id="NIK72609.1"/>
    </source>
</evidence>
<sequence length="177" mass="20295">MQSALRTSNIRITDWGQQYHHYVQLLDDDLLLSLHRNQEEINRLLEPLTEAQASYAYAPGKWSIKEVLGHIVDAERVMSYRAMSLARGEKQSLPGFDENEYVRQAHFSRRSMRSLLDEFNHLRNANIVLFESFDETALARKGIANGIEVSVLALCAIVAGHAIHHVHVLKEKYLPFL</sequence>
<dbReference type="Gene3D" id="1.20.120.450">
    <property type="entry name" value="dinb family like domain"/>
    <property type="match status" value="1"/>
</dbReference>